<evidence type="ECO:0000313" key="4">
    <source>
        <dbReference type="EMBL" id="KAK9869671.1"/>
    </source>
</evidence>
<evidence type="ECO:0000256" key="2">
    <source>
        <dbReference type="PROSITE-ProRule" id="PRU00497"/>
    </source>
</evidence>
<dbReference type="InterPro" id="IPR051217">
    <property type="entry name" value="Insect_Cuticle_Struc_Prot"/>
</dbReference>
<gene>
    <name evidence="4" type="ORF">WA026_003419</name>
</gene>
<dbReference type="GO" id="GO:0031012">
    <property type="term" value="C:extracellular matrix"/>
    <property type="evidence" value="ECO:0007669"/>
    <property type="project" value="TreeGrafter"/>
</dbReference>
<dbReference type="Proteomes" id="UP001431783">
    <property type="component" value="Unassembled WGS sequence"/>
</dbReference>
<dbReference type="PRINTS" id="PR00947">
    <property type="entry name" value="CUTICLE"/>
</dbReference>
<sequence length="119" mass="13528">MEHIIIFFCLIVTVMLSINGEESFSFHEFRGPVSGEAQKVITADQHVDYIARPDYSYAYGVQDLPNGNTHVHKESRNGDVVRGEYRVLQADGFVRIVRYIADAENGFQATVEYEPNQTQ</sequence>
<reference evidence="4 5" key="1">
    <citation type="submission" date="2023-03" db="EMBL/GenBank/DDBJ databases">
        <title>Genome insight into feeding habits of ladybird beetles.</title>
        <authorList>
            <person name="Li H.-S."/>
            <person name="Huang Y.-H."/>
            <person name="Pang H."/>
        </authorList>
    </citation>
    <scope>NUCLEOTIDE SEQUENCE [LARGE SCALE GENOMIC DNA]</scope>
    <source>
        <strain evidence="4">SYSU_2023b</strain>
        <tissue evidence="4">Whole body</tissue>
    </source>
</reference>
<organism evidence="4 5">
    <name type="scientific">Henosepilachna vigintioctopunctata</name>
    <dbReference type="NCBI Taxonomy" id="420089"/>
    <lineage>
        <taxon>Eukaryota</taxon>
        <taxon>Metazoa</taxon>
        <taxon>Ecdysozoa</taxon>
        <taxon>Arthropoda</taxon>
        <taxon>Hexapoda</taxon>
        <taxon>Insecta</taxon>
        <taxon>Pterygota</taxon>
        <taxon>Neoptera</taxon>
        <taxon>Endopterygota</taxon>
        <taxon>Coleoptera</taxon>
        <taxon>Polyphaga</taxon>
        <taxon>Cucujiformia</taxon>
        <taxon>Coccinelloidea</taxon>
        <taxon>Coccinellidae</taxon>
        <taxon>Epilachninae</taxon>
        <taxon>Epilachnini</taxon>
        <taxon>Henosepilachna</taxon>
    </lineage>
</organism>
<dbReference type="PROSITE" id="PS51155">
    <property type="entry name" value="CHIT_BIND_RR_2"/>
    <property type="match status" value="1"/>
</dbReference>
<protein>
    <submittedName>
        <fullName evidence="4">Uncharacterized protein</fullName>
    </submittedName>
</protein>
<keyword evidence="1 2" id="KW-0193">Cuticle</keyword>
<dbReference type="GO" id="GO:0005615">
    <property type="term" value="C:extracellular space"/>
    <property type="evidence" value="ECO:0007669"/>
    <property type="project" value="TreeGrafter"/>
</dbReference>
<keyword evidence="5" id="KW-1185">Reference proteome</keyword>
<comment type="caution">
    <text evidence="4">The sequence shown here is derived from an EMBL/GenBank/DDBJ whole genome shotgun (WGS) entry which is preliminary data.</text>
</comment>
<evidence type="ECO:0000256" key="3">
    <source>
        <dbReference type="SAM" id="SignalP"/>
    </source>
</evidence>
<dbReference type="AlphaFoldDB" id="A0AAW1TPJ2"/>
<accession>A0AAW1TPJ2</accession>
<dbReference type="PROSITE" id="PS00233">
    <property type="entry name" value="CHIT_BIND_RR_1"/>
    <property type="match status" value="1"/>
</dbReference>
<dbReference type="PANTHER" id="PTHR12236:SF75">
    <property type="entry name" value="CUTICULAR PROTEIN 62BB, ISOFORM A"/>
    <property type="match status" value="1"/>
</dbReference>
<feature type="signal peptide" evidence="3">
    <location>
        <begin position="1"/>
        <end position="20"/>
    </location>
</feature>
<dbReference type="EMBL" id="JARQZJ010000001">
    <property type="protein sequence ID" value="KAK9869671.1"/>
    <property type="molecule type" value="Genomic_DNA"/>
</dbReference>
<feature type="chain" id="PRO_5043632084" evidence="3">
    <location>
        <begin position="21"/>
        <end position="119"/>
    </location>
</feature>
<evidence type="ECO:0000256" key="1">
    <source>
        <dbReference type="ARBA" id="ARBA00022460"/>
    </source>
</evidence>
<dbReference type="InterPro" id="IPR000618">
    <property type="entry name" value="Insect_cuticle"/>
</dbReference>
<name>A0AAW1TPJ2_9CUCU</name>
<keyword evidence="3" id="KW-0732">Signal</keyword>
<dbReference type="PANTHER" id="PTHR12236">
    <property type="entry name" value="STRUCTURAL CONTITUENT OF CUTICLE"/>
    <property type="match status" value="1"/>
</dbReference>
<dbReference type="Pfam" id="PF00379">
    <property type="entry name" value="Chitin_bind_4"/>
    <property type="match status" value="1"/>
</dbReference>
<dbReference type="GO" id="GO:0042302">
    <property type="term" value="F:structural constituent of cuticle"/>
    <property type="evidence" value="ECO:0007669"/>
    <property type="project" value="UniProtKB-UniRule"/>
</dbReference>
<dbReference type="InterPro" id="IPR031311">
    <property type="entry name" value="CHIT_BIND_RR_consensus"/>
</dbReference>
<evidence type="ECO:0000313" key="5">
    <source>
        <dbReference type="Proteomes" id="UP001431783"/>
    </source>
</evidence>
<proteinExistence type="predicted"/>